<protein>
    <submittedName>
        <fullName evidence="4">Acetyltransferase (GNAT) family protein</fullName>
    </submittedName>
</protein>
<keyword evidence="2" id="KW-0012">Acyltransferase</keyword>
<accession>A0A1M6DU91</accession>
<dbReference type="CDD" id="cd04301">
    <property type="entry name" value="NAT_SF"/>
    <property type="match status" value="1"/>
</dbReference>
<evidence type="ECO:0000313" key="5">
    <source>
        <dbReference type="Proteomes" id="UP000184292"/>
    </source>
</evidence>
<dbReference type="Proteomes" id="UP000184292">
    <property type="component" value="Unassembled WGS sequence"/>
</dbReference>
<dbReference type="InterPro" id="IPR050832">
    <property type="entry name" value="Bact_Acetyltransf"/>
</dbReference>
<reference evidence="4 5" key="1">
    <citation type="submission" date="2016-11" db="EMBL/GenBank/DDBJ databases">
        <authorList>
            <person name="Jaros S."/>
            <person name="Januszkiewicz K."/>
            <person name="Wedrychowicz H."/>
        </authorList>
    </citation>
    <scope>NUCLEOTIDE SEQUENCE [LARGE SCALE GENOMIC DNA]</scope>
    <source>
        <strain evidence="4 5">DSM 100565</strain>
    </source>
</reference>
<organism evidence="4 5">
    <name type="scientific">Wenxinia saemankumensis</name>
    <dbReference type="NCBI Taxonomy" id="1447782"/>
    <lineage>
        <taxon>Bacteria</taxon>
        <taxon>Pseudomonadati</taxon>
        <taxon>Pseudomonadota</taxon>
        <taxon>Alphaproteobacteria</taxon>
        <taxon>Rhodobacterales</taxon>
        <taxon>Roseobacteraceae</taxon>
        <taxon>Wenxinia</taxon>
    </lineage>
</organism>
<name>A0A1M6DU91_9RHOB</name>
<dbReference type="RefSeq" id="WP_073327989.1">
    <property type="nucleotide sequence ID" value="NZ_FQYO01000003.1"/>
</dbReference>
<dbReference type="GO" id="GO:0016747">
    <property type="term" value="F:acyltransferase activity, transferring groups other than amino-acyl groups"/>
    <property type="evidence" value="ECO:0007669"/>
    <property type="project" value="InterPro"/>
</dbReference>
<dbReference type="InterPro" id="IPR016181">
    <property type="entry name" value="Acyl_CoA_acyltransferase"/>
</dbReference>
<keyword evidence="5" id="KW-1185">Reference proteome</keyword>
<dbReference type="OrthoDB" id="2436196at2"/>
<feature type="domain" description="N-acetyltransferase" evidence="3">
    <location>
        <begin position="20"/>
        <end position="168"/>
    </location>
</feature>
<dbReference type="Pfam" id="PF00583">
    <property type="entry name" value="Acetyltransf_1"/>
    <property type="match status" value="1"/>
</dbReference>
<dbReference type="SUPFAM" id="SSF55729">
    <property type="entry name" value="Acyl-CoA N-acyltransferases (Nat)"/>
    <property type="match status" value="1"/>
</dbReference>
<evidence type="ECO:0000259" key="3">
    <source>
        <dbReference type="PROSITE" id="PS51186"/>
    </source>
</evidence>
<dbReference type="EMBL" id="FQYO01000003">
    <property type="protein sequence ID" value="SHI76772.1"/>
    <property type="molecule type" value="Genomic_DNA"/>
</dbReference>
<evidence type="ECO:0000313" key="4">
    <source>
        <dbReference type="EMBL" id="SHI76772.1"/>
    </source>
</evidence>
<dbReference type="AlphaFoldDB" id="A0A1M6DU91"/>
<evidence type="ECO:0000256" key="1">
    <source>
        <dbReference type="ARBA" id="ARBA00022679"/>
    </source>
</evidence>
<sequence>MRVGPARSEADHAAVRALLGEFRDWLDARYPDDLALIAAYYPREGYAALLSDLPRLHAPPGGDILLARDGEGAPVGCCMFGPGAAGIAELKRMFVTPGARGRGIGRALIAAAIGAARRAGYRRMRLDTGPLHCEAQALYRACGFVERGPWGPVPAGWEGRLVHFERAI</sequence>
<keyword evidence="1 4" id="KW-0808">Transferase</keyword>
<gene>
    <name evidence="4" type="ORF">SAMN05444417_1602</name>
</gene>
<proteinExistence type="predicted"/>
<dbReference type="PROSITE" id="PS51186">
    <property type="entry name" value="GNAT"/>
    <property type="match status" value="1"/>
</dbReference>
<evidence type="ECO:0000256" key="2">
    <source>
        <dbReference type="ARBA" id="ARBA00023315"/>
    </source>
</evidence>
<dbReference type="STRING" id="1447782.SAMN05444417_1602"/>
<dbReference type="PANTHER" id="PTHR43877:SF2">
    <property type="entry name" value="AMINOALKYLPHOSPHONATE N-ACETYLTRANSFERASE-RELATED"/>
    <property type="match status" value="1"/>
</dbReference>
<dbReference type="Gene3D" id="3.40.630.30">
    <property type="match status" value="1"/>
</dbReference>
<dbReference type="PANTHER" id="PTHR43877">
    <property type="entry name" value="AMINOALKYLPHOSPHONATE N-ACETYLTRANSFERASE-RELATED-RELATED"/>
    <property type="match status" value="1"/>
</dbReference>
<dbReference type="InterPro" id="IPR000182">
    <property type="entry name" value="GNAT_dom"/>
</dbReference>